<reference evidence="2 3" key="1">
    <citation type="journal article" date="2014" name="Agronomy (Basel)">
        <title>A Draft Genome Sequence for Ensete ventricosum, the Drought-Tolerant Tree Against Hunger.</title>
        <authorList>
            <person name="Harrison J."/>
            <person name="Moore K.A."/>
            <person name="Paszkiewicz K."/>
            <person name="Jones T."/>
            <person name="Grant M."/>
            <person name="Ambacheew D."/>
            <person name="Muzemil S."/>
            <person name="Studholme D.J."/>
        </authorList>
    </citation>
    <scope>NUCLEOTIDE SEQUENCE [LARGE SCALE GENOMIC DNA]</scope>
</reference>
<organism evidence="2 3">
    <name type="scientific">Ensete ventricosum</name>
    <name type="common">Abyssinian banana</name>
    <name type="synonym">Musa ensete</name>
    <dbReference type="NCBI Taxonomy" id="4639"/>
    <lineage>
        <taxon>Eukaryota</taxon>
        <taxon>Viridiplantae</taxon>
        <taxon>Streptophyta</taxon>
        <taxon>Embryophyta</taxon>
        <taxon>Tracheophyta</taxon>
        <taxon>Spermatophyta</taxon>
        <taxon>Magnoliopsida</taxon>
        <taxon>Liliopsida</taxon>
        <taxon>Zingiberales</taxon>
        <taxon>Musaceae</taxon>
        <taxon>Ensete</taxon>
    </lineage>
</organism>
<gene>
    <name evidence="2" type="ORF">B296_00022393</name>
</gene>
<name>A0A426ZJ46_ENSVE</name>
<evidence type="ECO:0000256" key="1">
    <source>
        <dbReference type="SAM" id="MobiDB-lite"/>
    </source>
</evidence>
<dbReference type="AlphaFoldDB" id="A0A426ZJ46"/>
<proteinExistence type="predicted"/>
<evidence type="ECO:0000313" key="3">
    <source>
        <dbReference type="Proteomes" id="UP000287651"/>
    </source>
</evidence>
<sequence length="94" mass="9822">MAVERSESGGSSDGGGRRGQQQCRLQLRYDFVAAGGVGCSKGAATIGGRRGSGVHDCCGGGQRRYSVRPLLVMFTSMLAAIKIVGSERLLWAAM</sequence>
<dbReference type="Proteomes" id="UP000287651">
    <property type="component" value="Unassembled WGS sequence"/>
</dbReference>
<dbReference type="EMBL" id="AMZH03006369">
    <property type="protein sequence ID" value="RRT64000.1"/>
    <property type="molecule type" value="Genomic_DNA"/>
</dbReference>
<evidence type="ECO:0000313" key="2">
    <source>
        <dbReference type="EMBL" id="RRT64000.1"/>
    </source>
</evidence>
<protein>
    <submittedName>
        <fullName evidence="2">Uncharacterized protein</fullName>
    </submittedName>
</protein>
<accession>A0A426ZJ46</accession>
<feature type="region of interest" description="Disordered" evidence="1">
    <location>
        <begin position="1"/>
        <end position="21"/>
    </location>
</feature>
<comment type="caution">
    <text evidence="2">The sequence shown here is derived from an EMBL/GenBank/DDBJ whole genome shotgun (WGS) entry which is preliminary data.</text>
</comment>